<reference evidence="1 2" key="2">
    <citation type="journal article" date="2017" name="Front. Plant Sci.">
        <title>Gene Classification and Mining of Molecular Markers Useful in Red Clover (Trifolium pratense) Breeding.</title>
        <authorList>
            <person name="Istvanek J."/>
            <person name="Dluhosova J."/>
            <person name="Dluhos P."/>
            <person name="Patkova L."/>
            <person name="Nedelnik J."/>
            <person name="Repkova J."/>
        </authorList>
    </citation>
    <scope>NUCLEOTIDE SEQUENCE [LARGE SCALE GENOMIC DNA]</scope>
    <source>
        <strain evidence="2">cv. Tatra</strain>
        <tissue evidence="1">Young leaves</tissue>
    </source>
</reference>
<protein>
    <submittedName>
        <fullName evidence="1">Uncharacterized protein</fullName>
    </submittedName>
</protein>
<comment type="caution">
    <text evidence="1">The sequence shown here is derived from an EMBL/GenBank/DDBJ whole genome shotgun (WGS) entry which is preliminary data.</text>
</comment>
<dbReference type="EMBL" id="ASHM01002974">
    <property type="protein sequence ID" value="PNY09176.1"/>
    <property type="molecule type" value="Genomic_DNA"/>
</dbReference>
<sequence>MKEKSWDRTTRLKVIGSVFGVLVHHRKRSTYIGEFSVVVFRKRVWNEVRLGTVVNPGIQRVATVQSLVFETCRDEEETIAGSVVQQYIGTVAEPNSLQWPHPSEGWWKCNMDASFYRISVAAPNSLQWQHPMCSDR</sequence>
<dbReference type="AlphaFoldDB" id="A0A2K3P1J8"/>
<reference evidence="1 2" key="1">
    <citation type="journal article" date="2014" name="Am. J. Bot.">
        <title>Genome assembly and annotation for red clover (Trifolium pratense; Fabaceae).</title>
        <authorList>
            <person name="Istvanek J."/>
            <person name="Jaros M."/>
            <person name="Krenek A."/>
            <person name="Repkova J."/>
        </authorList>
    </citation>
    <scope>NUCLEOTIDE SEQUENCE [LARGE SCALE GENOMIC DNA]</scope>
    <source>
        <strain evidence="2">cv. Tatra</strain>
        <tissue evidence="1">Young leaves</tissue>
    </source>
</reference>
<name>A0A2K3P1J8_TRIPR</name>
<evidence type="ECO:0000313" key="2">
    <source>
        <dbReference type="Proteomes" id="UP000236291"/>
    </source>
</evidence>
<accession>A0A2K3P1J8</accession>
<evidence type="ECO:0000313" key="1">
    <source>
        <dbReference type="EMBL" id="PNY09176.1"/>
    </source>
</evidence>
<proteinExistence type="predicted"/>
<gene>
    <name evidence="1" type="ORF">L195_g005721</name>
</gene>
<dbReference type="Proteomes" id="UP000236291">
    <property type="component" value="Unassembled WGS sequence"/>
</dbReference>
<organism evidence="1 2">
    <name type="scientific">Trifolium pratense</name>
    <name type="common">Red clover</name>
    <dbReference type="NCBI Taxonomy" id="57577"/>
    <lineage>
        <taxon>Eukaryota</taxon>
        <taxon>Viridiplantae</taxon>
        <taxon>Streptophyta</taxon>
        <taxon>Embryophyta</taxon>
        <taxon>Tracheophyta</taxon>
        <taxon>Spermatophyta</taxon>
        <taxon>Magnoliopsida</taxon>
        <taxon>eudicotyledons</taxon>
        <taxon>Gunneridae</taxon>
        <taxon>Pentapetalae</taxon>
        <taxon>rosids</taxon>
        <taxon>fabids</taxon>
        <taxon>Fabales</taxon>
        <taxon>Fabaceae</taxon>
        <taxon>Papilionoideae</taxon>
        <taxon>50 kb inversion clade</taxon>
        <taxon>NPAAA clade</taxon>
        <taxon>Hologalegina</taxon>
        <taxon>IRL clade</taxon>
        <taxon>Trifolieae</taxon>
        <taxon>Trifolium</taxon>
    </lineage>
</organism>